<dbReference type="PANTHER" id="PTHR35046">
    <property type="entry name" value="ZINC KNUCKLE (CCHC-TYPE) FAMILY PROTEIN"/>
    <property type="match status" value="1"/>
</dbReference>
<accession>A0A5B6WSM9</accession>
<sequence length="152" mass="17511">MVKSGETSKSNIDADDNLYFHNRLFVPNDLQLKQSILNEAHSNVKAEHQVPSGLLQPIMRVCNYGLCIKVTVDTKKKRCNMGISRSVNEVRTFYTQLYISEIIRLHGVPSSIIFDRDSRFTSSFWSKLHEVLDTKLKFITTFHSQMDGQSER</sequence>
<dbReference type="AlphaFoldDB" id="A0A5B6WSM9"/>
<dbReference type="GO" id="GO:0003676">
    <property type="term" value="F:nucleic acid binding"/>
    <property type="evidence" value="ECO:0007669"/>
    <property type="project" value="InterPro"/>
</dbReference>
<dbReference type="SUPFAM" id="SSF53098">
    <property type="entry name" value="Ribonuclease H-like"/>
    <property type="match status" value="1"/>
</dbReference>
<reference evidence="2" key="1">
    <citation type="journal article" date="2019" name="Plant Biotechnol. J.">
        <title>Genome sequencing of the Australian wild diploid species Gossypium australe highlights disease resistance and delayed gland morphogenesis.</title>
        <authorList>
            <person name="Cai Y."/>
            <person name="Cai X."/>
            <person name="Wang Q."/>
            <person name="Wang P."/>
            <person name="Zhang Y."/>
            <person name="Cai C."/>
            <person name="Xu Y."/>
            <person name="Wang K."/>
            <person name="Zhou Z."/>
            <person name="Wang C."/>
            <person name="Geng S."/>
            <person name="Li B."/>
            <person name="Dong Q."/>
            <person name="Hou Y."/>
            <person name="Wang H."/>
            <person name="Ai P."/>
            <person name="Liu Z."/>
            <person name="Yi F."/>
            <person name="Sun M."/>
            <person name="An G."/>
            <person name="Cheng J."/>
            <person name="Zhang Y."/>
            <person name="Shi Q."/>
            <person name="Xie Y."/>
            <person name="Shi X."/>
            <person name="Chang Y."/>
            <person name="Huang F."/>
            <person name="Chen Y."/>
            <person name="Hong S."/>
            <person name="Mi L."/>
            <person name="Sun Q."/>
            <person name="Zhang L."/>
            <person name="Zhou B."/>
            <person name="Peng R."/>
            <person name="Zhang X."/>
            <person name="Liu F."/>
        </authorList>
    </citation>
    <scope>NUCLEOTIDE SEQUENCE [LARGE SCALE GENOMIC DNA]</scope>
    <source>
        <strain evidence="2">cv. PA1801</strain>
    </source>
</reference>
<evidence type="ECO:0000313" key="1">
    <source>
        <dbReference type="EMBL" id="KAA3484890.1"/>
    </source>
</evidence>
<comment type="caution">
    <text evidence="1">The sequence shown here is derived from an EMBL/GenBank/DDBJ whole genome shotgun (WGS) entry which is preliminary data.</text>
</comment>
<gene>
    <name evidence="1" type="ORF">EPI10_006944</name>
</gene>
<keyword evidence="2" id="KW-1185">Reference proteome</keyword>
<organism evidence="1 2">
    <name type="scientific">Gossypium australe</name>
    <dbReference type="NCBI Taxonomy" id="47621"/>
    <lineage>
        <taxon>Eukaryota</taxon>
        <taxon>Viridiplantae</taxon>
        <taxon>Streptophyta</taxon>
        <taxon>Embryophyta</taxon>
        <taxon>Tracheophyta</taxon>
        <taxon>Spermatophyta</taxon>
        <taxon>Magnoliopsida</taxon>
        <taxon>eudicotyledons</taxon>
        <taxon>Gunneridae</taxon>
        <taxon>Pentapetalae</taxon>
        <taxon>rosids</taxon>
        <taxon>malvids</taxon>
        <taxon>Malvales</taxon>
        <taxon>Malvaceae</taxon>
        <taxon>Malvoideae</taxon>
        <taxon>Gossypium</taxon>
    </lineage>
</organism>
<protein>
    <submittedName>
        <fullName evidence="1">Integrase</fullName>
    </submittedName>
</protein>
<name>A0A5B6WSM9_9ROSI</name>
<proteinExistence type="predicted"/>
<dbReference type="Proteomes" id="UP000325315">
    <property type="component" value="Unassembled WGS sequence"/>
</dbReference>
<dbReference type="InterPro" id="IPR036397">
    <property type="entry name" value="RNaseH_sf"/>
</dbReference>
<dbReference type="InterPro" id="IPR012337">
    <property type="entry name" value="RNaseH-like_sf"/>
</dbReference>
<dbReference type="EMBL" id="SMMG02000002">
    <property type="protein sequence ID" value="KAA3484890.1"/>
    <property type="molecule type" value="Genomic_DNA"/>
</dbReference>
<dbReference type="PANTHER" id="PTHR35046:SF18">
    <property type="entry name" value="RNA-DIRECTED DNA POLYMERASE"/>
    <property type="match status" value="1"/>
</dbReference>
<evidence type="ECO:0000313" key="2">
    <source>
        <dbReference type="Proteomes" id="UP000325315"/>
    </source>
</evidence>
<dbReference type="Gene3D" id="3.30.420.10">
    <property type="entry name" value="Ribonuclease H-like superfamily/Ribonuclease H"/>
    <property type="match status" value="1"/>
</dbReference>